<sequence>MFPCDISIYMLSGCRFIFIRSHHTLTTDLHLGVKSVSLHTHTEGRLLLSLCPLSSFHYSTNLNRLQQVLTMCSFKCGFIFFNMVFMASGVALLTIGVLHKSNFQELEEFAGKTLAKIAIVLIAVGSIIAVVSILGCLGAFFNSYNLVVTFICCLIIIILMEIITGAVVYTFYNKMVSALANITGSVNYMDKIKRVISEYSPEKRAAIDRIQEKFKCCGADGPDDWATSVGWEDHEATPDSCCVEKGAGCGKEKDKAHKKGCIKAINLFLGKRLQAVGVICICLAIAEVNTFLINKKMQSTYL</sequence>
<feature type="transmembrane region" description="Helical" evidence="5">
    <location>
        <begin position="273"/>
        <end position="293"/>
    </location>
</feature>
<evidence type="ECO:0000256" key="1">
    <source>
        <dbReference type="ARBA" id="ARBA00004141"/>
    </source>
</evidence>
<evidence type="ECO:0000313" key="6">
    <source>
        <dbReference type="EMBL" id="KAL3051556.1"/>
    </source>
</evidence>
<reference evidence="6 7" key="1">
    <citation type="journal article" date="2022" name="G3 (Bethesda)">
        <title>Evaluating Illumina-, Nanopore-, and PacBio-based genome assembly strategies with the bald notothen, Trematomus borchgrevinki.</title>
        <authorList>
            <person name="Rayamajhi N."/>
            <person name="Cheng C.C."/>
            <person name="Catchen J.M."/>
        </authorList>
    </citation>
    <scope>NUCLEOTIDE SEQUENCE [LARGE SCALE GENOMIC DNA]</scope>
    <source>
        <strain evidence="6">AGRC-2024</strain>
    </source>
</reference>
<feature type="transmembrane region" description="Helical" evidence="5">
    <location>
        <begin position="147"/>
        <end position="172"/>
    </location>
</feature>
<feature type="transmembrane region" description="Helical" evidence="5">
    <location>
        <begin position="119"/>
        <end position="141"/>
    </location>
</feature>
<keyword evidence="3 5" id="KW-1133">Transmembrane helix</keyword>
<dbReference type="GO" id="GO:0016020">
    <property type="term" value="C:membrane"/>
    <property type="evidence" value="ECO:0007669"/>
    <property type="project" value="UniProtKB-SubCell"/>
</dbReference>
<feature type="transmembrane region" description="Helical" evidence="5">
    <location>
        <begin position="78"/>
        <end position="98"/>
    </location>
</feature>
<dbReference type="PANTHER" id="PTHR19282">
    <property type="entry name" value="TETRASPANIN"/>
    <property type="match status" value="1"/>
</dbReference>
<proteinExistence type="predicted"/>
<comment type="caution">
    <text evidence="6">The sequence shown here is derived from an EMBL/GenBank/DDBJ whole genome shotgun (WGS) entry which is preliminary data.</text>
</comment>
<name>A0ABD2GCP5_PAGBO</name>
<dbReference type="SUPFAM" id="SSF48652">
    <property type="entry name" value="Tetraspanin"/>
    <property type="match status" value="1"/>
</dbReference>
<reference evidence="6 7" key="2">
    <citation type="journal article" date="2024" name="G3 (Bethesda)">
        <title>The genome of the cryopelagic Antarctic bald notothen, Trematomus borchgrevinki.</title>
        <authorList>
            <person name="Rayamajhi N."/>
            <person name="Rivera-Colon A.G."/>
            <person name="Minhas B.F."/>
            <person name="Cheng C.C."/>
            <person name="Catchen J.M."/>
        </authorList>
    </citation>
    <scope>NUCLEOTIDE SEQUENCE [LARGE SCALE GENOMIC DNA]</scope>
    <source>
        <strain evidence="6">AGRC-2024</strain>
    </source>
</reference>
<dbReference type="CDD" id="cd03127">
    <property type="entry name" value="tetraspanin_LEL"/>
    <property type="match status" value="1"/>
</dbReference>
<organism evidence="6 7">
    <name type="scientific">Pagothenia borchgrevinki</name>
    <name type="common">Bald rockcod</name>
    <name type="synonym">Trematomus borchgrevinki</name>
    <dbReference type="NCBI Taxonomy" id="8213"/>
    <lineage>
        <taxon>Eukaryota</taxon>
        <taxon>Metazoa</taxon>
        <taxon>Chordata</taxon>
        <taxon>Craniata</taxon>
        <taxon>Vertebrata</taxon>
        <taxon>Euteleostomi</taxon>
        <taxon>Actinopterygii</taxon>
        <taxon>Neopterygii</taxon>
        <taxon>Teleostei</taxon>
        <taxon>Neoteleostei</taxon>
        <taxon>Acanthomorphata</taxon>
        <taxon>Eupercaria</taxon>
        <taxon>Perciformes</taxon>
        <taxon>Notothenioidei</taxon>
        <taxon>Nototheniidae</taxon>
        <taxon>Pagothenia</taxon>
    </lineage>
</organism>
<evidence type="ECO:0000256" key="4">
    <source>
        <dbReference type="ARBA" id="ARBA00023136"/>
    </source>
</evidence>
<accession>A0ABD2GCP5</accession>
<protein>
    <recommendedName>
        <fullName evidence="8">Tetraspanin</fullName>
    </recommendedName>
</protein>
<dbReference type="PRINTS" id="PR00259">
    <property type="entry name" value="TMFOUR"/>
</dbReference>
<evidence type="ECO:0008006" key="8">
    <source>
        <dbReference type="Google" id="ProtNLM"/>
    </source>
</evidence>
<keyword evidence="2 5" id="KW-0812">Transmembrane</keyword>
<keyword evidence="7" id="KW-1185">Reference proteome</keyword>
<evidence type="ECO:0000256" key="5">
    <source>
        <dbReference type="SAM" id="Phobius"/>
    </source>
</evidence>
<dbReference type="AlphaFoldDB" id="A0ABD2GCP5"/>
<dbReference type="PANTHER" id="PTHR19282:SF511">
    <property type="entry name" value="TETRASPANIN"/>
    <property type="match status" value="1"/>
</dbReference>
<evidence type="ECO:0000256" key="3">
    <source>
        <dbReference type="ARBA" id="ARBA00022989"/>
    </source>
</evidence>
<comment type="subcellular location">
    <subcellularLocation>
        <location evidence="1">Membrane</location>
        <topology evidence="1">Multi-pass membrane protein</topology>
    </subcellularLocation>
</comment>
<dbReference type="InterPro" id="IPR018499">
    <property type="entry name" value="Tetraspanin/Peripherin"/>
</dbReference>
<dbReference type="Pfam" id="PF00335">
    <property type="entry name" value="Tetraspanin"/>
    <property type="match status" value="1"/>
</dbReference>
<keyword evidence="4 5" id="KW-0472">Membrane</keyword>
<dbReference type="Gene3D" id="1.10.1450.10">
    <property type="entry name" value="Tetraspanin"/>
    <property type="match status" value="1"/>
</dbReference>
<gene>
    <name evidence="6" type="ORF">OYC64_001739</name>
</gene>
<dbReference type="InterPro" id="IPR008952">
    <property type="entry name" value="Tetraspanin_EC2_sf"/>
</dbReference>
<evidence type="ECO:0000313" key="7">
    <source>
        <dbReference type="Proteomes" id="UP001619887"/>
    </source>
</evidence>
<dbReference type="EMBL" id="JBIYXZ010002080">
    <property type="protein sequence ID" value="KAL3051556.1"/>
    <property type="molecule type" value="Genomic_DNA"/>
</dbReference>
<evidence type="ECO:0000256" key="2">
    <source>
        <dbReference type="ARBA" id="ARBA00022692"/>
    </source>
</evidence>
<dbReference type="Proteomes" id="UP001619887">
    <property type="component" value="Unassembled WGS sequence"/>
</dbReference>